<gene>
    <name evidence="2" type="ORF">PVT71_12310</name>
</gene>
<feature type="transmembrane region" description="Helical" evidence="1">
    <location>
        <begin position="6"/>
        <end position="29"/>
    </location>
</feature>
<accession>A0AAU8AEJ0</accession>
<evidence type="ECO:0000313" key="2">
    <source>
        <dbReference type="EMBL" id="XCC93252.1"/>
    </source>
</evidence>
<dbReference type="EMBL" id="CP123384">
    <property type="protein sequence ID" value="XCC93252.1"/>
    <property type="molecule type" value="Genomic_DNA"/>
</dbReference>
<proteinExistence type="predicted"/>
<name>A0AAU8AEJ0_9RHOB</name>
<dbReference type="RefSeq" id="WP_353472075.1">
    <property type="nucleotide sequence ID" value="NZ_CP123384.1"/>
</dbReference>
<evidence type="ECO:0000256" key="1">
    <source>
        <dbReference type="SAM" id="Phobius"/>
    </source>
</evidence>
<reference evidence="2" key="1">
    <citation type="submission" date="2023-02" db="EMBL/GenBank/DDBJ databases">
        <title>Description and genomic characterization of Salipiger bruguierae sp. nov., isolated from the sediment of mangrove plant Bruguiera sexangula.</title>
        <authorList>
            <person name="Long M."/>
        </authorList>
    </citation>
    <scope>NUCLEOTIDE SEQUENCE</scope>
    <source>
        <strain evidence="2">H15</strain>
    </source>
</reference>
<sequence>MNFHKSPLFIATVAAIAGAVPTVLVTMWAQGFWDRPDKSLSAEYCAGEPMVAYMIDAEGTAWNISDQMESNPITHVLTITNDGKEVLTDQDINLSFSPRIWDEQLRSGQPLDGTKFELLELTVFLESALAQHVIDFDLDRPAQRITLKDFNPGDTISVLVESPYQLDAGVSAKGPGLTVSETFTSGCTTDGYGGYAVYRDFSPRCAPVPFPDLGLSCTYNMEIKMPEGSAKAARFEWRRH</sequence>
<organism evidence="2">
    <name type="scientific">Alloyangia sp. H15</name>
    <dbReference type="NCBI Taxonomy" id="3029062"/>
    <lineage>
        <taxon>Bacteria</taxon>
        <taxon>Pseudomonadati</taxon>
        <taxon>Pseudomonadota</taxon>
        <taxon>Alphaproteobacteria</taxon>
        <taxon>Rhodobacterales</taxon>
        <taxon>Roseobacteraceae</taxon>
        <taxon>Alloyangia</taxon>
    </lineage>
</organism>
<keyword evidence="1" id="KW-0472">Membrane</keyword>
<keyword evidence="1" id="KW-1133">Transmembrane helix</keyword>
<dbReference type="AlphaFoldDB" id="A0AAU8AEJ0"/>
<protein>
    <submittedName>
        <fullName evidence="2">Uncharacterized protein</fullName>
    </submittedName>
</protein>
<keyword evidence="1" id="KW-0812">Transmembrane</keyword>